<comment type="caution">
    <text evidence="7">The sequence shown here is derived from an EMBL/GenBank/DDBJ whole genome shotgun (WGS) entry which is preliminary data.</text>
</comment>
<dbReference type="InterPro" id="IPR002742">
    <property type="entry name" value="Desulfoferrodoxin_Fe-bd_dom"/>
</dbReference>
<dbReference type="InterPro" id="IPR051233">
    <property type="entry name" value="Desulfoferrodoxin_SOR"/>
</dbReference>
<dbReference type="PANTHER" id="PTHR36541:SF1">
    <property type="entry name" value="SUPEROXIDE REDUCTASE-RELATED"/>
    <property type="match status" value="1"/>
</dbReference>
<reference evidence="7" key="1">
    <citation type="journal article" date="2020" name="mSystems">
        <title>Genome- and Community-Level Interaction Insights into Carbon Utilization and Element Cycling Functions of Hydrothermarchaeota in Hydrothermal Sediment.</title>
        <authorList>
            <person name="Zhou Z."/>
            <person name="Liu Y."/>
            <person name="Xu W."/>
            <person name="Pan J."/>
            <person name="Luo Z.H."/>
            <person name="Li M."/>
        </authorList>
    </citation>
    <scope>NUCLEOTIDE SEQUENCE [LARGE SCALE GENOMIC DNA]</scope>
    <source>
        <strain evidence="7">SpSt-116</strain>
    </source>
</reference>
<evidence type="ECO:0000313" key="7">
    <source>
        <dbReference type="EMBL" id="HDP16018.1"/>
    </source>
</evidence>
<dbReference type="Pfam" id="PF01880">
    <property type="entry name" value="Desulfoferrodox"/>
    <property type="match status" value="1"/>
</dbReference>
<keyword evidence="5" id="KW-0408">Iron</keyword>
<name>A0A7C1CHF0_9CREN</name>
<dbReference type="GO" id="GO:0005506">
    <property type="term" value="F:iron ion binding"/>
    <property type="evidence" value="ECO:0007669"/>
    <property type="project" value="InterPro"/>
</dbReference>
<evidence type="ECO:0000259" key="6">
    <source>
        <dbReference type="Pfam" id="PF01880"/>
    </source>
</evidence>
<evidence type="ECO:0000256" key="2">
    <source>
        <dbReference type="ARBA" id="ARBA00022448"/>
    </source>
</evidence>
<dbReference type="Gene3D" id="2.60.40.730">
    <property type="entry name" value="SOR catalytic domain"/>
    <property type="match status" value="1"/>
</dbReference>
<dbReference type="AlphaFoldDB" id="A0A7C1CHF0"/>
<evidence type="ECO:0000256" key="5">
    <source>
        <dbReference type="ARBA" id="ARBA00023004"/>
    </source>
</evidence>
<dbReference type="NCBIfam" id="TIGR00332">
    <property type="entry name" value="neela_ferrous"/>
    <property type="match status" value="1"/>
</dbReference>
<feature type="domain" description="Desulfoferrodoxin ferrous iron-binding" evidence="6">
    <location>
        <begin position="21"/>
        <end position="118"/>
    </location>
</feature>
<proteinExistence type="inferred from homology"/>
<dbReference type="SUPFAM" id="SSF49367">
    <property type="entry name" value="Superoxide reductase-like"/>
    <property type="match status" value="1"/>
</dbReference>
<gene>
    <name evidence="7" type="ORF">ENN26_09640</name>
</gene>
<sequence>MAKKFGDLIYSPEVAAGEAVSKVETHTPKIEAPDEAKAGEPFYIKIKVGPHPNTLQHSIRWIEVYFEEEGRAFNPIMLSRIHLEPELVEPEVTLKLVLKKSGVIYALEYCNLHGVWEGRKAITVK</sequence>
<organism evidence="7">
    <name type="scientific">Thermofilum adornatum</name>
    <dbReference type="NCBI Taxonomy" id="1365176"/>
    <lineage>
        <taxon>Archaea</taxon>
        <taxon>Thermoproteota</taxon>
        <taxon>Thermoprotei</taxon>
        <taxon>Thermofilales</taxon>
        <taxon>Thermofilaceae</taxon>
        <taxon>Thermofilum</taxon>
    </lineage>
</organism>
<keyword evidence="4" id="KW-0249">Electron transport</keyword>
<dbReference type="PANTHER" id="PTHR36541">
    <property type="entry name" value="SUPEROXIDE REDUCTASE-RELATED"/>
    <property type="match status" value="1"/>
</dbReference>
<protein>
    <submittedName>
        <fullName evidence="7">Desulfoferrodoxin</fullName>
    </submittedName>
</protein>
<evidence type="ECO:0000256" key="1">
    <source>
        <dbReference type="ARBA" id="ARBA00005941"/>
    </source>
</evidence>
<comment type="similarity">
    <text evidence="1">Belongs to the desulfoferrodoxin family.</text>
</comment>
<dbReference type="EMBL" id="DSAY01000180">
    <property type="protein sequence ID" value="HDP16018.1"/>
    <property type="molecule type" value="Genomic_DNA"/>
</dbReference>
<accession>A0A7C1CHF0</accession>
<dbReference type="InterPro" id="IPR036073">
    <property type="entry name" value="Desulfoferrodoxin_Fe-bd_dom_sf"/>
</dbReference>
<keyword evidence="2" id="KW-0813">Transport</keyword>
<evidence type="ECO:0000256" key="4">
    <source>
        <dbReference type="ARBA" id="ARBA00022982"/>
    </source>
</evidence>
<dbReference type="GO" id="GO:0016491">
    <property type="term" value="F:oxidoreductase activity"/>
    <property type="evidence" value="ECO:0007669"/>
    <property type="project" value="InterPro"/>
</dbReference>
<keyword evidence="3" id="KW-0479">Metal-binding</keyword>
<evidence type="ECO:0000256" key="3">
    <source>
        <dbReference type="ARBA" id="ARBA00022723"/>
    </source>
</evidence>